<dbReference type="PANTHER" id="PTHR47893:SF1">
    <property type="entry name" value="REGULATORY PROTEIN PCHR"/>
    <property type="match status" value="1"/>
</dbReference>
<dbReference type="PROSITE" id="PS01124">
    <property type="entry name" value="HTH_ARAC_FAMILY_2"/>
    <property type="match status" value="1"/>
</dbReference>
<dbReference type="Gene3D" id="1.10.10.60">
    <property type="entry name" value="Homeodomain-like"/>
    <property type="match status" value="1"/>
</dbReference>
<dbReference type="eggNOG" id="COG2207">
    <property type="taxonomic scope" value="Bacteria"/>
</dbReference>
<protein>
    <submittedName>
        <fullName evidence="5">AraC-type DNA-binding domain-containing protein</fullName>
    </submittedName>
</protein>
<evidence type="ECO:0000313" key="5">
    <source>
        <dbReference type="EMBL" id="EMS69736.1"/>
    </source>
</evidence>
<proteinExistence type="predicted"/>
<organism evidence="5 6">
    <name type="scientific">Ruminiclostridium cellobioparum subsp. termitidis CT1112</name>
    <dbReference type="NCBI Taxonomy" id="1195236"/>
    <lineage>
        <taxon>Bacteria</taxon>
        <taxon>Bacillati</taxon>
        <taxon>Bacillota</taxon>
        <taxon>Clostridia</taxon>
        <taxon>Eubacteriales</taxon>
        <taxon>Oscillospiraceae</taxon>
        <taxon>Ruminiclostridium</taxon>
    </lineage>
</organism>
<name>S0FI63_RUMCE</name>
<dbReference type="EMBL" id="AORV01000065">
    <property type="protein sequence ID" value="EMS69736.1"/>
    <property type="molecule type" value="Genomic_DNA"/>
</dbReference>
<dbReference type="RefSeq" id="WP_004630075.1">
    <property type="nucleotide sequence ID" value="NZ_AORV01000065.1"/>
</dbReference>
<dbReference type="PROSITE" id="PS00041">
    <property type="entry name" value="HTH_ARAC_FAMILY_1"/>
    <property type="match status" value="1"/>
</dbReference>
<keyword evidence="1" id="KW-0805">Transcription regulation</keyword>
<dbReference type="GO" id="GO:0003700">
    <property type="term" value="F:DNA-binding transcription factor activity"/>
    <property type="evidence" value="ECO:0007669"/>
    <property type="project" value="InterPro"/>
</dbReference>
<dbReference type="Proteomes" id="UP000014155">
    <property type="component" value="Unassembled WGS sequence"/>
</dbReference>
<dbReference type="SUPFAM" id="SSF46689">
    <property type="entry name" value="Homeodomain-like"/>
    <property type="match status" value="1"/>
</dbReference>
<dbReference type="InterPro" id="IPR018060">
    <property type="entry name" value="HTH_AraC"/>
</dbReference>
<accession>S0FI63</accession>
<evidence type="ECO:0000313" key="6">
    <source>
        <dbReference type="Proteomes" id="UP000014155"/>
    </source>
</evidence>
<feature type="domain" description="HTH araC/xylS-type" evidence="4">
    <location>
        <begin position="220"/>
        <end position="318"/>
    </location>
</feature>
<dbReference type="PANTHER" id="PTHR47893">
    <property type="entry name" value="REGULATORY PROTEIN PCHR"/>
    <property type="match status" value="1"/>
</dbReference>
<evidence type="ECO:0000256" key="3">
    <source>
        <dbReference type="ARBA" id="ARBA00023163"/>
    </source>
</evidence>
<dbReference type="InterPro" id="IPR053142">
    <property type="entry name" value="PchR_regulatory_protein"/>
</dbReference>
<keyword evidence="2 5" id="KW-0238">DNA-binding</keyword>
<dbReference type="SMART" id="SM00342">
    <property type="entry name" value="HTH_ARAC"/>
    <property type="match status" value="1"/>
</dbReference>
<keyword evidence="6" id="KW-1185">Reference proteome</keyword>
<dbReference type="Pfam" id="PF12833">
    <property type="entry name" value="HTH_18"/>
    <property type="match status" value="1"/>
</dbReference>
<dbReference type="PATRIC" id="fig|1195236.3.peg.4989"/>
<sequence>MKNTAKAVQEPFLLENGFSLGEDPALYNTAGQYYKLDPQKGSGYYWLYTHENLFGFAVHDFVFYEDFFLNCALPEHLILTYFESVSGERLDPYKRLTAGYMEGCLLNHEGYRAFIHKNIPIRSIGIEIMPEYYERYLKEKYQEEYTNPQSAFLSIDGTIDFPDMVLLLHQVKNYRGEGMAAKLFYEGKAAEAISLIVEYTKLMRTKNAHSISEEDMKHLETVTAYINDHFAFDLRLEQLSKIACMGTTKLKSTFKEVHKCTITEYIQHRRMGQAEHLLSNTELSIGQISQIVGYDSPSRFSVLFRKSTGLLPYEYRKLSLRK</sequence>
<dbReference type="InterPro" id="IPR009057">
    <property type="entry name" value="Homeodomain-like_sf"/>
</dbReference>
<keyword evidence="3" id="KW-0804">Transcription</keyword>
<dbReference type="GO" id="GO:0043565">
    <property type="term" value="F:sequence-specific DNA binding"/>
    <property type="evidence" value="ECO:0007669"/>
    <property type="project" value="InterPro"/>
</dbReference>
<evidence type="ECO:0000259" key="4">
    <source>
        <dbReference type="PROSITE" id="PS01124"/>
    </source>
</evidence>
<reference evidence="5 6" key="1">
    <citation type="journal article" date="2013" name="Genome Announc.">
        <title>Draft Genome Sequence of the Cellulolytic, Mesophilic, Anaerobic Bacterium Clostridium termitidis Strain CT1112 (DSM 5398).</title>
        <authorList>
            <person name="Lal S."/>
            <person name="Ramachandran U."/>
            <person name="Zhang X."/>
            <person name="Munir R."/>
            <person name="Sparling R."/>
            <person name="Levin D.B."/>
        </authorList>
    </citation>
    <scope>NUCLEOTIDE SEQUENCE [LARGE SCALE GENOMIC DNA]</scope>
    <source>
        <strain evidence="5 6">CT1112</strain>
    </source>
</reference>
<dbReference type="AlphaFoldDB" id="S0FI63"/>
<gene>
    <name evidence="5" type="ORF">CTER_4801</name>
</gene>
<comment type="caution">
    <text evidence="5">The sequence shown here is derived from an EMBL/GenBank/DDBJ whole genome shotgun (WGS) entry which is preliminary data.</text>
</comment>
<evidence type="ECO:0000256" key="1">
    <source>
        <dbReference type="ARBA" id="ARBA00023015"/>
    </source>
</evidence>
<dbReference type="STRING" id="1195236.CTER_4801"/>
<dbReference type="InterPro" id="IPR018062">
    <property type="entry name" value="HTH_AraC-typ_CS"/>
</dbReference>
<evidence type="ECO:0000256" key="2">
    <source>
        <dbReference type="ARBA" id="ARBA00023125"/>
    </source>
</evidence>